<evidence type="ECO:0008006" key="3">
    <source>
        <dbReference type="Google" id="ProtNLM"/>
    </source>
</evidence>
<accession>A0A1F5IAM2</accession>
<comment type="caution">
    <text evidence="1">The sequence shown here is derived from an EMBL/GenBank/DDBJ whole genome shotgun (WGS) entry which is preliminary data.</text>
</comment>
<dbReference type="InterPro" id="IPR052194">
    <property type="entry name" value="MESH1"/>
</dbReference>
<gene>
    <name evidence="1" type="ORF">A3G14_05320</name>
</gene>
<proteinExistence type="predicted"/>
<dbReference type="SUPFAM" id="SSF109604">
    <property type="entry name" value="HD-domain/PDEase-like"/>
    <property type="match status" value="1"/>
</dbReference>
<reference evidence="1 2" key="1">
    <citation type="journal article" date="2016" name="Nat. Commun.">
        <title>Thousands of microbial genomes shed light on interconnected biogeochemical processes in an aquifer system.</title>
        <authorList>
            <person name="Anantharaman K."/>
            <person name="Brown C.T."/>
            <person name="Hug L.A."/>
            <person name="Sharon I."/>
            <person name="Castelle C.J."/>
            <person name="Probst A.J."/>
            <person name="Thomas B.C."/>
            <person name="Singh A."/>
            <person name="Wilkins M.J."/>
            <person name="Karaoz U."/>
            <person name="Brodie E.L."/>
            <person name="Williams K.H."/>
            <person name="Hubbard S.S."/>
            <person name="Banfield J.F."/>
        </authorList>
    </citation>
    <scope>NUCLEOTIDE SEQUENCE [LARGE SCALE GENOMIC DNA]</scope>
</reference>
<dbReference type="Gene3D" id="1.10.3210.10">
    <property type="entry name" value="Hypothetical protein af1432"/>
    <property type="match status" value="1"/>
</dbReference>
<protein>
    <recommendedName>
        <fullName evidence="3">HD/PDEase domain-containing protein</fullName>
    </recommendedName>
</protein>
<organism evidence="1 2">
    <name type="scientific">Candidatus Curtissbacteria bacterium RIFCSPLOWO2_12_FULL_38_9</name>
    <dbReference type="NCBI Taxonomy" id="1797735"/>
    <lineage>
        <taxon>Bacteria</taxon>
        <taxon>Candidatus Curtissiibacteriota</taxon>
    </lineage>
</organism>
<evidence type="ECO:0000313" key="1">
    <source>
        <dbReference type="EMBL" id="OGE13438.1"/>
    </source>
</evidence>
<dbReference type="PANTHER" id="PTHR46246:SF1">
    <property type="entry name" value="GUANOSINE-3',5'-BIS(DIPHOSPHATE) 3'-PYROPHOSPHOHYDROLASE MESH1"/>
    <property type="match status" value="1"/>
</dbReference>
<sequence length="233" mass="27051">MFRTIEIERHDKLLTLYTNHINQEWKKFLTVARKLDLNAKNFALVQKVYNFVISLHYGSRDIDRYYVSHPIRVARFLAHWLSEHSSTAGGKSVDTLITALLHSVIEKKILAPEKLKSQYGTWISNAVIIITIDREALTTPYGKRAYYGRLARAPQAVQALKIFDKVDNLFVLCINPSATIREEYLREVEKYLVPLAKKITPRHVVYIQKLIEDNRKLGFYLPTDISIMQNFSV</sequence>
<dbReference type="AlphaFoldDB" id="A0A1F5IAM2"/>
<evidence type="ECO:0000313" key="2">
    <source>
        <dbReference type="Proteomes" id="UP000177300"/>
    </source>
</evidence>
<dbReference type="PANTHER" id="PTHR46246">
    <property type="entry name" value="GUANOSINE-3',5'-BIS(DIPHOSPHATE) 3'-PYROPHOSPHOHYDROLASE MESH1"/>
    <property type="match status" value="1"/>
</dbReference>
<name>A0A1F5IAM2_9BACT</name>
<dbReference type="Proteomes" id="UP000177300">
    <property type="component" value="Unassembled WGS sequence"/>
</dbReference>
<dbReference type="EMBL" id="MFBY01000032">
    <property type="protein sequence ID" value="OGE13438.1"/>
    <property type="molecule type" value="Genomic_DNA"/>
</dbReference>
<dbReference type="GO" id="GO:0008893">
    <property type="term" value="F:guanosine-3',5'-bis(diphosphate) 3'-diphosphatase activity"/>
    <property type="evidence" value="ECO:0007669"/>
    <property type="project" value="TreeGrafter"/>
</dbReference>